<dbReference type="PANTHER" id="PTHR14136:SF37">
    <property type="entry name" value="PENTAPEPTIDE REPEAT-CONTAINING PROTEIN"/>
    <property type="match status" value="1"/>
</dbReference>
<name>A0A1K0FPW0_9ACTN</name>
<evidence type="ECO:0008006" key="3">
    <source>
        <dbReference type="Google" id="ProtNLM"/>
    </source>
</evidence>
<evidence type="ECO:0000313" key="1">
    <source>
        <dbReference type="EMBL" id="OJF14879.1"/>
    </source>
</evidence>
<comment type="caution">
    <text evidence="1">The sequence shown here is derived from an EMBL/GenBank/DDBJ whole genome shotgun (WGS) entry which is preliminary data.</text>
</comment>
<dbReference type="EMBL" id="MEIA01000078">
    <property type="protein sequence ID" value="OJF14879.1"/>
    <property type="molecule type" value="Genomic_DNA"/>
</dbReference>
<accession>A0A1K0FPW0</accession>
<proteinExistence type="predicted"/>
<dbReference type="InterPro" id="IPR051082">
    <property type="entry name" value="Pentapeptide-BTB/POZ_domain"/>
</dbReference>
<reference evidence="1 2" key="1">
    <citation type="submission" date="2016-09" db="EMBL/GenBank/DDBJ databases">
        <title>Couchioplanes caeruleus draft genome sequence.</title>
        <authorList>
            <person name="Sheehan J."/>
            <person name="Caffrey P."/>
        </authorList>
    </citation>
    <scope>NUCLEOTIDE SEQUENCE [LARGE SCALE GENOMIC DNA]</scope>
    <source>
        <strain evidence="1 2">DSM 43634</strain>
    </source>
</reference>
<gene>
    <name evidence="1" type="ORF">BG844_07620</name>
</gene>
<organism evidence="1 2">
    <name type="scientific">Couchioplanes caeruleus subsp. caeruleus</name>
    <dbReference type="NCBI Taxonomy" id="56427"/>
    <lineage>
        <taxon>Bacteria</taxon>
        <taxon>Bacillati</taxon>
        <taxon>Actinomycetota</taxon>
        <taxon>Actinomycetes</taxon>
        <taxon>Micromonosporales</taxon>
        <taxon>Micromonosporaceae</taxon>
        <taxon>Couchioplanes</taxon>
    </lineage>
</organism>
<evidence type="ECO:0000313" key="2">
    <source>
        <dbReference type="Proteomes" id="UP000182486"/>
    </source>
</evidence>
<dbReference type="SUPFAM" id="SSF141571">
    <property type="entry name" value="Pentapeptide repeat-like"/>
    <property type="match status" value="1"/>
</dbReference>
<dbReference type="Gene3D" id="2.160.20.80">
    <property type="entry name" value="E3 ubiquitin-protein ligase SopA"/>
    <property type="match status" value="1"/>
</dbReference>
<dbReference type="AlphaFoldDB" id="A0A1K0FPW0"/>
<protein>
    <recommendedName>
        <fullName evidence="3">Pentapeptide repeat-containing protein</fullName>
    </recommendedName>
</protein>
<dbReference type="InterPro" id="IPR001646">
    <property type="entry name" value="5peptide_repeat"/>
</dbReference>
<dbReference type="Pfam" id="PF00805">
    <property type="entry name" value="Pentapeptide"/>
    <property type="match status" value="1"/>
</dbReference>
<dbReference type="PANTHER" id="PTHR14136">
    <property type="entry name" value="BTB_POZ DOMAIN-CONTAINING PROTEIN KCTD9"/>
    <property type="match status" value="1"/>
</dbReference>
<sequence>MTDLVLRADCGRCAGLCCVAPAFAKSSDFAIDKPAGRACPNLRDDFRCGIHDRLPQRGFPGCVVFDCFGAGQQVTQVTFGGRDWRATPAIAAGMFAVLPVMRQLHELLWYVTQALELPAARRLHPRLEAARDETVDLTAGTPDELLALDLDAHRRRVNPLLQKASELARAEAGGRRADHRGANLIGRRMRGAKLRGASLRGALLIGADLRDADLRLADFTGADLRGADLRGADLRGALFLTESQLKAAVTDGL</sequence>
<dbReference type="Proteomes" id="UP000182486">
    <property type="component" value="Unassembled WGS sequence"/>
</dbReference>
<keyword evidence="2" id="KW-1185">Reference proteome</keyword>